<feature type="region of interest" description="Disordered" evidence="3">
    <location>
        <begin position="245"/>
        <end position="273"/>
    </location>
</feature>
<dbReference type="Proteomes" id="UP000189701">
    <property type="component" value="Unplaced"/>
</dbReference>
<feature type="coiled-coil region" evidence="2">
    <location>
        <begin position="144"/>
        <end position="205"/>
    </location>
</feature>
<gene>
    <name evidence="6" type="primary">LOC104222939</name>
</gene>
<feature type="region of interest" description="Disordered" evidence="3">
    <location>
        <begin position="1"/>
        <end position="24"/>
    </location>
</feature>
<dbReference type="SUPFAM" id="SSF57756">
    <property type="entry name" value="Retrovirus zinc finger-like domains"/>
    <property type="match status" value="1"/>
</dbReference>
<dbReference type="InterPro" id="IPR001878">
    <property type="entry name" value="Znf_CCHC"/>
</dbReference>
<dbReference type="RefSeq" id="XP_009772573.1">
    <property type="nucleotide sequence ID" value="XM_009774271.1"/>
</dbReference>
<keyword evidence="1" id="KW-0479">Metal-binding</keyword>
<name>A0A1U7W1T1_NICSY</name>
<protein>
    <submittedName>
        <fullName evidence="6">Uncharacterized protein LOC104222939</fullName>
    </submittedName>
</protein>
<dbReference type="AlphaFoldDB" id="A0A1U7W1T1"/>
<dbReference type="GO" id="GO:0008270">
    <property type="term" value="F:zinc ion binding"/>
    <property type="evidence" value="ECO:0007669"/>
    <property type="project" value="UniProtKB-KW"/>
</dbReference>
<feature type="compositionally biased region" description="Basic residues" evidence="3">
    <location>
        <begin position="1"/>
        <end position="18"/>
    </location>
</feature>
<dbReference type="OrthoDB" id="10427721at2759"/>
<evidence type="ECO:0000256" key="1">
    <source>
        <dbReference type="PROSITE-ProRule" id="PRU00047"/>
    </source>
</evidence>
<feature type="non-terminal residue" evidence="6">
    <location>
        <position position="273"/>
    </location>
</feature>
<feature type="domain" description="CCHC-type" evidence="4">
    <location>
        <begin position="39"/>
        <end position="54"/>
    </location>
</feature>
<sequence length="273" mass="32761">MPKTRKRKSRKKQNKKSHSIQNHQKNWKNVVQQQENICCYKCGKPGHMKLKCPSLKKKNHRISTWSDEDDQEEMTKICLKKRGKTDEVCFNAIMDCDLKKKNHKSWSDEDESKEENNHEKIENQCFMAMGEINKDDMELVLNDFKKVLNEYHKLRKEKNNWEIQLEEYKKLKHEKKDWEIQLEEYNKLRNEKNEWDIQFKEYLVENNLLQEENFELCKQISSLHKSPSHYFDRSKSSPWLNSYKSIEKGSTGKRPTLNKLTEESSKSTNKAAV</sequence>
<reference evidence="6" key="2">
    <citation type="submission" date="2025-08" db="UniProtKB">
        <authorList>
            <consortium name="RefSeq"/>
        </authorList>
    </citation>
    <scope>IDENTIFICATION</scope>
    <source>
        <tissue evidence="6">Leaf</tissue>
    </source>
</reference>
<keyword evidence="1" id="KW-0862">Zinc</keyword>
<proteinExistence type="predicted"/>
<organism evidence="5 6">
    <name type="scientific">Nicotiana sylvestris</name>
    <name type="common">Wood tobacco</name>
    <name type="synonym">South American tobacco</name>
    <dbReference type="NCBI Taxonomy" id="4096"/>
    <lineage>
        <taxon>Eukaryota</taxon>
        <taxon>Viridiplantae</taxon>
        <taxon>Streptophyta</taxon>
        <taxon>Embryophyta</taxon>
        <taxon>Tracheophyta</taxon>
        <taxon>Spermatophyta</taxon>
        <taxon>Magnoliopsida</taxon>
        <taxon>eudicotyledons</taxon>
        <taxon>Gunneridae</taxon>
        <taxon>Pentapetalae</taxon>
        <taxon>asterids</taxon>
        <taxon>lamiids</taxon>
        <taxon>Solanales</taxon>
        <taxon>Solanaceae</taxon>
        <taxon>Nicotianoideae</taxon>
        <taxon>Nicotianeae</taxon>
        <taxon>Nicotiana</taxon>
    </lineage>
</organism>
<evidence type="ECO:0000313" key="6">
    <source>
        <dbReference type="RefSeq" id="XP_009772573.1"/>
    </source>
</evidence>
<evidence type="ECO:0000313" key="5">
    <source>
        <dbReference type="Proteomes" id="UP000189701"/>
    </source>
</evidence>
<reference evidence="5" key="1">
    <citation type="journal article" date="2013" name="Genome Biol.">
        <title>Reference genomes and transcriptomes of Nicotiana sylvestris and Nicotiana tomentosiformis.</title>
        <authorList>
            <person name="Sierro N."/>
            <person name="Battey J.N."/>
            <person name="Ouadi S."/>
            <person name="Bovet L."/>
            <person name="Goepfert S."/>
            <person name="Bakaher N."/>
            <person name="Peitsch M.C."/>
            <person name="Ivanov N.V."/>
        </authorList>
    </citation>
    <scope>NUCLEOTIDE SEQUENCE [LARGE SCALE GENOMIC DNA]</scope>
</reference>
<dbReference type="GO" id="GO:0003676">
    <property type="term" value="F:nucleic acid binding"/>
    <property type="evidence" value="ECO:0007669"/>
    <property type="project" value="InterPro"/>
</dbReference>
<evidence type="ECO:0000259" key="4">
    <source>
        <dbReference type="PROSITE" id="PS50158"/>
    </source>
</evidence>
<keyword evidence="2" id="KW-0175">Coiled coil</keyword>
<evidence type="ECO:0000256" key="2">
    <source>
        <dbReference type="SAM" id="Coils"/>
    </source>
</evidence>
<evidence type="ECO:0000256" key="3">
    <source>
        <dbReference type="SAM" id="MobiDB-lite"/>
    </source>
</evidence>
<dbReference type="InterPro" id="IPR036875">
    <property type="entry name" value="Znf_CCHC_sf"/>
</dbReference>
<keyword evidence="1" id="KW-0863">Zinc-finger</keyword>
<dbReference type="Pfam" id="PF00098">
    <property type="entry name" value="zf-CCHC"/>
    <property type="match status" value="1"/>
</dbReference>
<keyword evidence="5" id="KW-1185">Reference proteome</keyword>
<dbReference type="SMART" id="SM00343">
    <property type="entry name" value="ZnF_C2HC"/>
    <property type="match status" value="1"/>
</dbReference>
<dbReference type="PROSITE" id="PS50158">
    <property type="entry name" value="ZF_CCHC"/>
    <property type="match status" value="1"/>
</dbReference>
<accession>A0A1U7W1T1</accession>